<dbReference type="Pfam" id="PF09972">
    <property type="entry name" value="DUF2207"/>
    <property type="match status" value="1"/>
</dbReference>
<feature type="domain" description="Predicted membrane protein YciQ-like C-terminal" evidence="3">
    <location>
        <begin position="447"/>
        <end position="502"/>
    </location>
</feature>
<gene>
    <name evidence="4" type="ORF">HMPREF9290_0862</name>
</gene>
<name>F0GX88_9FIRM</name>
<evidence type="ECO:0000259" key="3">
    <source>
        <dbReference type="Pfam" id="PF20990"/>
    </source>
</evidence>
<protein>
    <submittedName>
        <fullName evidence="4">Conserved domain protein</fullName>
    </submittedName>
</protein>
<dbReference type="Proteomes" id="UP000005286">
    <property type="component" value="Unassembled WGS sequence"/>
</dbReference>
<feature type="transmembrane region" description="Helical" evidence="1">
    <location>
        <begin position="254"/>
        <end position="275"/>
    </location>
</feature>
<dbReference type="eggNOG" id="COG4907">
    <property type="taxonomic scope" value="Bacteria"/>
</dbReference>
<evidence type="ECO:0000313" key="5">
    <source>
        <dbReference type="Proteomes" id="UP000005286"/>
    </source>
</evidence>
<comment type="caution">
    <text evidence="4">The sequence shown here is derived from an EMBL/GenBank/DDBJ whole genome shotgun (WGS) entry which is preliminary data.</text>
</comment>
<reference evidence="4 5" key="1">
    <citation type="submission" date="2011-01" db="EMBL/GenBank/DDBJ databases">
        <authorList>
            <person name="Durkin A.S."/>
            <person name="Madupu R."/>
            <person name="Torralba M."/>
            <person name="Gillis M."/>
            <person name="Methe B."/>
            <person name="Sutton G."/>
            <person name="Nelson K.E."/>
        </authorList>
    </citation>
    <scope>NUCLEOTIDE SEQUENCE [LARGE SCALE GENOMIC DNA]</scope>
    <source>
        <strain evidence="4 5">ACS-065-V-Col13</strain>
    </source>
</reference>
<dbReference type="AlphaFoldDB" id="F0GX88"/>
<keyword evidence="1" id="KW-0472">Membrane</keyword>
<dbReference type="RefSeq" id="WP_004835464.1">
    <property type="nucleotide sequence ID" value="NZ_AEXM01000030.1"/>
</dbReference>
<dbReference type="InterPro" id="IPR018702">
    <property type="entry name" value="DUF2207"/>
</dbReference>
<keyword evidence="1" id="KW-1133">Transmembrane helix</keyword>
<dbReference type="EMBL" id="AEXM01000030">
    <property type="protein sequence ID" value="EGC81541.1"/>
    <property type="molecule type" value="Genomic_DNA"/>
</dbReference>
<keyword evidence="5" id="KW-1185">Reference proteome</keyword>
<evidence type="ECO:0000259" key="2">
    <source>
        <dbReference type="Pfam" id="PF09972"/>
    </source>
</evidence>
<evidence type="ECO:0000256" key="1">
    <source>
        <dbReference type="SAM" id="Phobius"/>
    </source>
</evidence>
<dbReference type="PATRIC" id="fig|879305.3.peg.1419"/>
<organism evidence="4 5">
    <name type="scientific">Anaerococcus prevotii ACS-065-V-Col13</name>
    <dbReference type="NCBI Taxonomy" id="879305"/>
    <lineage>
        <taxon>Bacteria</taxon>
        <taxon>Bacillati</taxon>
        <taxon>Bacillota</taxon>
        <taxon>Tissierellia</taxon>
        <taxon>Tissierellales</taxon>
        <taxon>Peptoniphilaceae</taxon>
        <taxon>Anaerococcus</taxon>
    </lineage>
</organism>
<sequence>MKRIYKTIVKTIFIIGLILLPKTSFADEFKSIDMDISIDEDGVANVSETWNIDEDNKDYTERYKLIENLKGLKIEDFSLSANDKDFERIEPWDTDKSFEEKSYKYGMIDRNDEVELCWGISSYTDNTYTLKYKINPLVVGLNDADMVFFQFVGSNFDPKPENVSMKINGYEKFPEDTKMWGFGLVGEINNENGTIVLKSKGDIDYTTIMLKFPKGYFKTSYREDKSFKDYADKAVVDSKWEEKEGSVDTEPVPLFVKVILAILPIAILSGIFAGIRGYKLHFDENNIINDNRLKKAKSYKNEFESHIPYEGNIEDLYFLLNRAYPYEVSPENFIDAFILKWIYDKNINLTEDKHPKIEIISKPKNMGQVEEEFFDIVEESREYSKDGLVSEKNIAKYFRKNKEEVEDFYDNFIESSKNALIENGYLKEVTYQKQFLNTKRSGTELEVTDKGINLYENLIKFKNYLLDYENVEKRNPEEINTWDMFIIYAAIFGISEKVFAKFENTYPEFYTRTYFAPYMIRNSRSFSKKTSTSYSNATGFSSAGGGGTTSFSGGGGSFGGGGGGGR</sequence>
<dbReference type="Pfam" id="PF20990">
    <property type="entry name" value="DUF2207_C"/>
    <property type="match status" value="1"/>
</dbReference>
<accession>F0GX88</accession>
<proteinExistence type="predicted"/>
<dbReference type="InterPro" id="IPR048389">
    <property type="entry name" value="YciQ-like_C"/>
</dbReference>
<evidence type="ECO:0000313" key="4">
    <source>
        <dbReference type="EMBL" id="EGC81541.1"/>
    </source>
</evidence>
<keyword evidence="1" id="KW-0812">Transmembrane</keyword>
<dbReference type="STRING" id="879305.HMPREF9290_0862"/>
<feature type="domain" description="DUF2207" evidence="2">
    <location>
        <begin position="30"/>
        <end position="207"/>
    </location>
</feature>